<dbReference type="InterPro" id="IPR039883">
    <property type="entry name" value="Fcf2/DNTTIP2"/>
</dbReference>
<feature type="compositionally biased region" description="Basic and acidic residues" evidence="3">
    <location>
        <begin position="41"/>
        <end position="62"/>
    </location>
</feature>
<organism evidence="5 6">
    <name type="scientific">Parastrongyloides trichosuri</name>
    <name type="common">Possum-specific nematode worm</name>
    <dbReference type="NCBI Taxonomy" id="131310"/>
    <lineage>
        <taxon>Eukaryota</taxon>
        <taxon>Metazoa</taxon>
        <taxon>Ecdysozoa</taxon>
        <taxon>Nematoda</taxon>
        <taxon>Chromadorea</taxon>
        <taxon>Rhabditida</taxon>
        <taxon>Tylenchina</taxon>
        <taxon>Panagrolaimomorpha</taxon>
        <taxon>Strongyloidoidea</taxon>
        <taxon>Strongyloididae</taxon>
        <taxon>Parastrongyloides</taxon>
    </lineage>
</organism>
<evidence type="ECO:0000259" key="4">
    <source>
        <dbReference type="Pfam" id="PF08698"/>
    </source>
</evidence>
<keyword evidence="5" id="KW-1185">Reference proteome</keyword>
<protein>
    <submittedName>
        <fullName evidence="6">Fcf2 domain-containing protein</fullName>
    </submittedName>
</protein>
<reference evidence="6" key="1">
    <citation type="submission" date="2017-02" db="UniProtKB">
        <authorList>
            <consortium name="WormBaseParasite"/>
        </authorList>
    </citation>
    <scope>IDENTIFICATION</scope>
</reference>
<evidence type="ECO:0000256" key="3">
    <source>
        <dbReference type="SAM" id="MobiDB-lite"/>
    </source>
</evidence>
<feature type="domain" description="Fcf2 pre-rRNA processing C-terminal" evidence="4">
    <location>
        <begin position="59"/>
        <end position="150"/>
    </location>
</feature>
<dbReference type="Proteomes" id="UP000038045">
    <property type="component" value="Unplaced"/>
</dbReference>
<dbReference type="InterPro" id="IPR014810">
    <property type="entry name" value="Fcf2_C"/>
</dbReference>
<keyword evidence="2" id="KW-0539">Nucleus</keyword>
<dbReference type="GO" id="GO:0005730">
    <property type="term" value="C:nucleolus"/>
    <property type="evidence" value="ECO:0007669"/>
    <property type="project" value="UniProtKB-SubCell"/>
</dbReference>
<name>A0A0N4ZH14_PARTI</name>
<feature type="region of interest" description="Disordered" evidence="3">
    <location>
        <begin position="41"/>
        <end position="70"/>
    </location>
</feature>
<comment type="subcellular location">
    <subcellularLocation>
        <location evidence="1">Nucleus</location>
        <location evidence="1">Nucleolus</location>
    </subcellularLocation>
</comment>
<dbReference type="GO" id="GO:0006396">
    <property type="term" value="P:RNA processing"/>
    <property type="evidence" value="ECO:0007669"/>
    <property type="project" value="TreeGrafter"/>
</dbReference>
<evidence type="ECO:0000313" key="5">
    <source>
        <dbReference type="Proteomes" id="UP000038045"/>
    </source>
</evidence>
<dbReference type="AlphaFoldDB" id="A0A0N4ZH14"/>
<sequence>MVLVKRKSLFENNDVKIAPEINKIMEGAVVGPAIEKEIGKCMKERTGGEKKKERKRTKEQDAGKGWFNMKAPEMTDEIKRDLEAIKMRSTLDPTAHYRKNDSDSLPKYFQIGRVIETKADFYSSRLTNKERKRTIVDELISEQEANKHLRKIMKKSKPSNKK</sequence>
<accession>A0A0N4ZH14</accession>
<evidence type="ECO:0000313" key="6">
    <source>
        <dbReference type="WBParaSite" id="PTRK_0000717800.1"/>
    </source>
</evidence>
<dbReference type="Pfam" id="PF08698">
    <property type="entry name" value="Fcf2"/>
    <property type="match status" value="1"/>
</dbReference>
<dbReference type="PANTHER" id="PTHR21686:SF12">
    <property type="entry name" value="DEOXYNUCLEOTIDYLTRANSFERASE TERMINAL-INTERACTING PROTEIN 2"/>
    <property type="match status" value="1"/>
</dbReference>
<proteinExistence type="predicted"/>
<dbReference type="GO" id="GO:0003723">
    <property type="term" value="F:RNA binding"/>
    <property type="evidence" value="ECO:0007669"/>
    <property type="project" value="TreeGrafter"/>
</dbReference>
<dbReference type="STRING" id="131310.A0A0N4ZH14"/>
<evidence type="ECO:0000256" key="2">
    <source>
        <dbReference type="ARBA" id="ARBA00023242"/>
    </source>
</evidence>
<evidence type="ECO:0000256" key="1">
    <source>
        <dbReference type="ARBA" id="ARBA00004604"/>
    </source>
</evidence>
<dbReference type="PANTHER" id="PTHR21686">
    <property type="entry name" value="DEOXYNUCLEOTIDYLTRANSFERASE TERMINAL-INTERACTING PROTEIN 2"/>
    <property type="match status" value="1"/>
</dbReference>
<dbReference type="WBParaSite" id="PTRK_0000717800.1">
    <property type="protein sequence ID" value="PTRK_0000717800.1"/>
    <property type="gene ID" value="PTRK_0000717800"/>
</dbReference>